<dbReference type="Pfam" id="PF02803">
    <property type="entry name" value="Thiolase_C"/>
    <property type="match status" value="1"/>
</dbReference>
<keyword evidence="10" id="KW-1185">Reference proteome</keyword>
<evidence type="ECO:0000256" key="3">
    <source>
        <dbReference type="ARBA" id="ARBA00023315"/>
    </source>
</evidence>
<evidence type="ECO:0000256" key="4">
    <source>
        <dbReference type="RuleBase" id="RU003557"/>
    </source>
</evidence>
<evidence type="ECO:0000313" key="7">
    <source>
        <dbReference type="EMBL" id="BCI90604.1"/>
    </source>
</evidence>
<organism evidence="8 9">
    <name type="scientific">Mycobacterium kansasii</name>
    <dbReference type="NCBI Taxonomy" id="1768"/>
    <lineage>
        <taxon>Bacteria</taxon>
        <taxon>Bacillati</taxon>
        <taxon>Actinomycetota</taxon>
        <taxon>Actinomycetes</taxon>
        <taxon>Mycobacteriales</taxon>
        <taxon>Mycobacteriaceae</taxon>
        <taxon>Mycobacterium</taxon>
    </lineage>
</organism>
<dbReference type="CDD" id="cd00751">
    <property type="entry name" value="thiolase"/>
    <property type="match status" value="1"/>
</dbReference>
<dbReference type="Proteomes" id="UP000188532">
    <property type="component" value="Unassembled WGS sequence"/>
</dbReference>
<keyword evidence="3 4" id="KW-0012">Acyltransferase</keyword>
<dbReference type="AlphaFoldDB" id="A0A1V3XXF8"/>
<evidence type="ECO:0000259" key="6">
    <source>
        <dbReference type="Pfam" id="PF02803"/>
    </source>
</evidence>
<dbReference type="STRING" id="1768.B1T50_21530"/>
<feature type="domain" description="Thiolase N-terminal" evidence="5">
    <location>
        <begin position="8"/>
        <end position="261"/>
    </location>
</feature>
<protein>
    <submittedName>
        <fullName evidence="8">Acetyl-CoA C-acetyltransferase family protein</fullName>
    </submittedName>
    <submittedName>
        <fullName evidence="7">Acetyl-CoA acetyltransferase</fullName>
    </submittedName>
</protein>
<dbReference type="Pfam" id="PF00108">
    <property type="entry name" value="Thiolase_N"/>
    <property type="match status" value="1"/>
</dbReference>
<evidence type="ECO:0000256" key="1">
    <source>
        <dbReference type="ARBA" id="ARBA00010982"/>
    </source>
</evidence>
<dbReference type="PANTHER" id="PTHR43365:SF1">
    <property type="entry name" value="ACETYL-COA C-ACYLTRANSFERASE"/>
    <property type="match status" value="1"/>
</dbReference>
<evidence type="ECO:0000313" key="10">
    <source>
        <dbReference type="Proteomes" id="UP000516380"/>
    </source>
</evidence>
<dbReference type="PANTHER" id="PTHR43365">
    <property type="entry name" value="BLR7806 PROTEIN"/>
    <property type="match status" value="1"/>
</dbReference>
<gene>
    <name evidence="8" type="ORF">BZL29_0496</name>
    <name evidence="7" type="ORF">NIIDMKKI_58100</name>
</gene>
<dbReference type="InterPro" id="IPR002155">
    <property type="entry name" value="Thiolase"/>
</dbReference>
<evidence type="ECO:0000313" key="8">
    <source>
        <dbReference type="EMBL" id="OOK83446.1"/>
    </source>
</evidence>
<evidence type="ECO:0000313" key="9">
    <source>
        <dbReference type="Proteomes" id="UP000188532"/>
    </source>
</evidence>
<dbReference type="PIRSF" id="PIRSF000429">
    <property type="entry name" value="Ac-CoA_Ac_transf"/>
    <property type="match status" value="1"/>
</dbReference>
<evidence type="ECO:0000256" key="2">
    <source>
        <dbReference type="ARBA" id="ARBA00022679"/>
    </source>
</evidence>
<name>A0A1V3XXF8_MYCKA</name>
<sequence length="357" mass="36486">MSQGRDAVIVGAVRTPIGKGKGNGALHGVAPADLLAHCLRQLVARSGVDPVQIDDVIAGAVTQVGDQAANIARNALLGAGFPESVPGVTIDRQCGSSQQAISFAAQGVLSGAYDLVIAGGVESMGRVPMGTSVLPGSNPMGDDMTRRYPEGLVPQGISAELIAARWGFSRAQLDEFAATSHEKAAQATKQGLFDDELIPVAGLASDESIRPGTTVETLAGLQPAFYSEAMKALFPQINWSITPGNSSPLSDGSAAVLVTTSDVAAKLGLRPLARIHTATVVGSDPLYMLTGVIPATEKVLRRAGLTLSDVDLFEVNEAFAPVVLAWAQDTGADLAKTNVNGGAIAIGHPLGPAAPAS</sequence>
<dbReference type="Gene3D" id="3.40.47.10">
    <property type="match status" value="2"/>
</dbReference>
<comment type="similarity">
    <text evidence="1 4">Belongs to the thiolase-like superfamily. Thiolase family.</text>
</comment>
<proteinExistence type="inferred from homology"/>
<dbReference type="GO" id="GO:0016747">
    <property type="term" value="F:acyltransferase activity, transferring groups other than amino-acyl groups"/>
    <property type="evidence" value="ECO:0007669"/>
    <property type="project" value="InterPro"/>
</dbReference>
<dbReference type="EMBL" id="AP023343">
    <property type="protein sequence ID" value="BCI90604.1"/>
    <property type="molecule type" value="Genomic_DNA"/>
</dbReference>
<dbReference type="InterPro" id="IPR020617">
    <property type="entry name" value="Thiolase_C"/>
</dbReference>
<dbReference type="InterPro" id="IPR016039">
    <property type="entry name" value="Thiolase-like"/>
</dbReference>
<dbReference type="InterPro" id="IPR020616">
    <property type="entry name" value="Thiolase_N"/>
</dbReference>
<evidence type="ECO:0000259" key="5">
    <source>
        <dbReference type="Pfam" id="PF00108"/>
    </source>
</evidence>
<reference evidence="7 10" key="2">
    <citation type="submission" date="2020-07" db="EMBL/GenBank/DDBJ databases">
        <title>Mycobacterium kansasii (former subtype) with zoonotic potential isolated from diseased indoor pet cat, Japan.</title>
        <authorList>
            <person name="Fukano H."/>
            <person name="Terazono T."/>
            <person name="Hoshino Y."/>
        </authorList>
    </citation>
    <scope>NUCLEOTIDE SEQUENCE [LARGE SCALE GENOMIC DNA]</scope>
    <source>
        <strain evidence="7 10">Kuro-I</strain>
    </source>
</reference>
<dbReference type="NCBIfam" id="TIGR01930">
    <property type="entry name" value="AcCoA-C-Actrans"/>
    <property type="match status" value="1"/>
</dbReference>
<feature type="domain" description="Thiolase C-terminal" evidence="6">
    <location>
        <begin position="270"/>
        <end position="352"/>
    </location>
</feature>
<dbReference type="Proteomes" id="UP000516380">
    <property type="component" value="Chromosome"/>
</dbReference>
<keyword evidence="2 4" id="KW-0808">Transferase</keyword>
<dbReference type="SUPFAM" id="SSF53901">
    <property type="entry name" value="Thiolase-like"/>
    <property type="match status" value="2"/>
</dbReference>
<reference evidence="8 9" key="1">
    <citation type="submission" date="2017-02" db="EMBL/GenBank/DDBJ databases">
        <title>Complete genome sequences of Mycobacterium kansasii strains isolated from rhesus macaques.</title>
        <authorList>
            <person name="Panda A."/>
            <person name="Nagaraj S."/>
            <person name="Zhao X."/>
            <person name="Tettelin H."/>
            <person name="Detolla L.J."/>
        </authorList>
    </citation>
    <scope>NUCLEOTIDE SEQUENCE [LARGE SCALE GENOMIC DNA]</scope>
    <source>
        <strain evidence="8 9">11-3469</strain>
    </source>
</reference>
<dbReference type="EMBL" id="MVBN01000001">
    <property type="protein sequence ID" value="OOK83446.1"/>
    <property type="molecule type" value="Genomic_DNA"/>
</dbReference>
<accession>A0A1V3XXF8</accession>